<evidence type="ECO:0008006" key="4">
    <source>
        <dbReference type="Google" id="ProtNLM"/>
    </source>
</evidence>
<keyword evidence="3" id="KW-1185">Reference proteome</keyword>
<feature type="chain" id="PRO_5019210952" description="Transmembrane protein" evidence="1">
    <location>
        <begin position="26"/>
        <end position="286"/>
    </location>
</feature>
<gene>
    <name evidence="2" type="ORF">CVT26_013328</name>
</gene>
<sequence length="286" mass="30778">MKVPSVYPLLLLSTLLHFITTSAHGRTPSSRRCLILESENNFAERSSGISALGNNSNLVPDEWSTISAKPNPGNSNVVIVHIKHMKRPRNKVGSSTEEPQVKAEPPLADLTTSTIKSDSESLIDGDEMQSTLLEAANISWIGMLATTTLDITLLIFLSGVEEAYVLVCKLRGVPEYEVEEIRDTFYAAMEGLWQANESISQFVVPNVHPVVASCMLGWFGTPAVLLFLGNLIAWARGGGWFITLQSTVLTGSKLLTESVSAIIAAINLSGNSTESCSDPGCSTPQA</sequence>
<dbReference type="Proteomes" id="UP000284706">
    <property type="component" value="Unassembled WGS sequence"/>
</dbReference>
<comment type="caution">
    <text evidence="2">The sequence shown here is derived from an EMBL/GenBank/DDBJ whole genome shotgun (WGS) entry which is preliminary data.</text>
</comment>
<feature type="signal peptide" evidence="1">
    <location>
        <begin position="1"/>
        <end position="25"/>
    </location>
</feature>
<protein>
    <recommendedName>
        <fullName evidence="4">Transmembrane protein</fullName>
    </recommendedName>
</protein>
<keyword evidence="1" id="KW-0732">Signal</keyword>
<evidence type="ECO:0000313" key="3">
    <source>
        <dbReference type="Proteomes" id="UP000284706"/>
    </source>
</evidence>
<evidence type="ECO:0000313" key="2">
    <source>
        <dbReference type="EMBL" id="PPR01589.1"/>
    </source>
</evidence>
<dbReference type="AlphaFoldDB" id="A0A409YEZ1"/>
<accession>A0A409YEZ1</accession>
<reference evidence="2 3" key="1">
    <citation type="journal article" date="2018" name="Evol. Lett.">
        <title>Horizontal gene cluster transfer increased hallucinogenic mushroom diversity.</title>
        <authorList>
            <person name="Reynolds H.T."/>
            <person name="Vijayakumar V."/>
            <person name="Gluck-Thaler E."/>
            <person name="Korotkin H.B."/>
            <person name="Matheny P.B."/>
            <person name="Slot J.C."/>
        </authorList>
    </citation>
    <scope>NUCLEOTIDE SEQUENCE [LARGE SCALE GENOMIC DNA]</scope>
    <source>
        <strain evidence="2 3">SRW20</strain>
    </source>
</reference>
<evidence type="ECO:0000256" key="1">
    <source>
        <dbReference type="SAM" id="SignalP"/>
    </source>
</evidence>
<dbReference type="InParanoid" id="A0A409YEZ1"/>
<name>A0A409YEZ1_9AGAR</name>
<organism evidence="2 3">
    <name type="scientific">Gymnopilus dilepis</name>
    <dbReference type="NCBI Taxonomy" id="231916"/>
    <lineage>
        <taxon>Eukaryota</taxon>
        <taxon>Fungi</taxon>
        <taxon>Dikarya</taxon>
        <taxon>Basidiomycota</taxon>
        <taxon>Agaricomycotina</taxon>
        <taxon>Agaricomycetes</taxon>
        <taxon>Agaricomycetidae</taxon>
        <taxon>Agaricales</taxon>
        <taxon>Agaricineae</taxon>
        <taxon>Hymenogastraceae</taxon>
        <taxon>Gymnopilus</taxon>
    </lineage>
</organism>
<dbReference type="EMBL" id="NHYE01000925">
    <property type="protein sequence ID" value="PPR01589.1"/>
    <property type="molecule type" value="Genomic_DNA"/>
</dbReference>
<proteinExistence type="predicted"/>